<gene>
    <name evidence="2" type="ORF">PENTCL1PPCAC_13898</name>
</gene>
<evidence type="ECO:0000256" key="1">
    <source>
        <dbReference type="SAM" id="Phobius"/>
    </source>
</evidence>
<reference evidence="2" key="1">
    <citation type="submission" date="2023-10" db="EMBL/GenBank/DDBJ databases">
        <title>Genome assembly of Pristionchus species.</title>
        <authorList>
            <person name="Yoshida K."/>
            <person name="Sommer R.J."/>
        </authorList>
    </citation>
    <scope>NUCLEOTIDE SEQUENCE</scope>
    <source>
        <strain evidence="2">RS0144</strain>
    </source>
</reference>
<keyword evidence="1" id="KW-1133">Transmembrane helix</keyword>
<comment type="caution">
    <text evidence="2">The sequence shown here is derived from an EMBL/GenBank/DDBJ whole genome shotgun (WGS) entry which is preliminary data.</text>
</comment>
<feature type="transmembrane region" description="Helical" evidence="1">
    <location>
        <begin position="6"/>
        <end position="27"/>
    </location>
</feature>
<protein>
    <submittedName>
        <fullName evidence="2">Uncharacterized protein</fullName>
    </submittedName>
</protein>
<organism evidence="2 3">
    <name type="scientific">Pristionchus entomophagus</name>
    <dbReference type="NCBI Taxonomy" id="358040"/>
    <lineage>
        <taxon>Eukaryota</taxon>
        <taxon>Metazoa</taxon>
        <taxon>Ecdysozoa</taxon>
        <taxon>Nematoda</taxon>
        <taxon>Chromadorea</taxon>
        <taxon>Rhabditida</taxon>
        <taxon>Rhabditina</taxon>
        <taxon>Diplogasteromorpha</taxon>
        <taxon>Diplogasteroidea</taxon>
        <taxon>Neodiplogasteridae</taxon>
        <taxon>Pristionchus</taxon>
    </lineage>
</organism>
<keyword evidence="1" id="KW-0472">Membrane</keyword>
<accession>A0AAV5TF17</accession>
<evidence type="ECO:0000313" key="3">
    <source>
        <dbReference type="Proteomes" id="UP001432027"/>
    </source>
</evidence>
<proteinExistence type="predicted"/>
<evidence type="ECO:0000313" key="2">
    <source>
        <dbReference type="EMBL" id="GMS91723.1"/>
    </source>
</evidence>
<feature type="non-terminal residue" evidence="2">
    <location>
        <position position="1"/>
    </location>
</feature>
<sequence length="61" mass="7005">LSSRLIFYFSGTSILLFEFSNSSLIIMMRSKRTSDHLLVTFIYTSNLAGPFLLHEDENESN</sequence>
<dbReference type="AlphaFoldDB" id="A0AAV5TF17"/>
<keyword evidence="3" id="KW-1185">Reference proteome</keyword>
<dbReference type="EMBL" id="BTSX01000004">
    <property type="protein sequence ID" value="GMS91723.1"/>
    <property type="molecule type" value="Genomic_DNA"/>
</dbReference>
<dbReference type="Proteomes" id="UP001432027">
    <property type="component" value="Unassembled WGS sequence"/>
</dbReference>
<name>A0AAV5TF17_9BILA</name>
<keyword evidence="1" id="KW-0812">Transmembrane</keyword>